<dbReference type="InterPro" id="IPR036737">
    <property type="entry name" value="OmpA-like_sf"/>
</dbReference>
<feature type="signal peptide" evidence="1">
    <location>
        <begin position="1"/>
        <end position="26"/>
    </location>
</feature>
<feature type="chain" id="PRO_5041729528" description="OmpA-like domain-containing protein" evidence="1">
    <location>
        <begin position="27"/>
        <end position="152"/>
    </location>
</feature>
<dbReference type="InterPro" id="IPR006665">
    <property type="entry name" value="OmpA-like"/>
</dbReference>
<keyword evidence="1" id="KW-0732">Signal</keyword>
<organism evidence="3 4">
    <name type="scientific">Alterisphingorhabdus coralli</name>
    <dbReference type="NCBI Taxonomy" id="3071408"/>
    <lineage>
        <taxon>Bacteria</taxon>
        <taxon>Pseudomonadati</taxon>
        <taxon>Pseudomonadota</taxon>
        <taxon>Alphaproteobacteria</taxon>
        <taxon>Sphingomonadales</taxon>
        <taxon>Sphingomonadaceae</taxon>
        <taxon>Alterisphingorhabdus (ex Yan et al. 2024)</taxon>
    </lineage>
</organism>
<dbReference type="RefSeq" id="WP_317081058.1">
    <property type="nucleotide sequence ID" value="NZ_CP136594.1"/>
</dbReference>
<dbReference type="SUPFAM" id="SSF103088">
    <property type="entry name" value="OmpA-like"/>
    <property type="match status" value="1"/>
</dbReference>
<proteinExistence type="predicted"/>
<dbReference type="EMBL" id="CP136594">
    <property type="protein sequence ID" value="WOE74753.1"/>
    <property type="molecule type" value="Genomic_DNA"/>
</dbReference>
<evidence type="ECO:0000313" key="3">
    <source>
        <dbReference type="EMBL" id="WOE74753.1"/>
    </source>
</evidence>
<accession>A0AA97F7L6</accession>
<dbReference type="Pfam" id="PF00691">
    <property type="entry name" value="OmpA"/>
    <property type="match status" value="1"/>
</dbReference>
<gene>
    <name evidence="3" type="ORF">RB602_13020</name>
</gene>
<evidence type="ECO:0000313" key="4">
    <source>
        <dbReference type="Proteomes" id="UP001302429"/>
    </source>
</evidence>
<dbReference type="AlphaFoldDB" id="A0AA97F7L6"/>
<name>A0AA97F7L6_9SPHN</name>
<dbReference type="Gene3D" id="3.30.1330.60">
    <property type="entry name" value="OmpA-like domain"/>
    <property type="match status" value="1"/>
</dbReference>
<sequence length="152" mass="16428">MSRRNRTMTGFLDLALIMVGATALVAQVTLQNATESDGTAANEAVQHFRYAPDQLFAAGEARLSASGQAIIANLVPEMRGANIRVKVPLDGSAQQNRLNKWELASARTAAIFHALHQNGVAEQRLESTAMRPADNAQGAMQIDIQRVTRTTE</sequence>
<dbReference type="Proteomes" id="UP001302429">
    <property type="component" value="Chromosome"/>
</dbReference>
<feature type="domain" description="OmpA-like" evidence="2">
    <location>
        <begin position="55"/>
        <end position="131"/>
    </location>
</feature>
<dbReference type="KEGG" id="acoa:RB602_13020"/>
<evidence type="ECO:0000256" key="1">
    <source>
        <dbReference type="SAM" id="SignalP"/>
    </source>
</evidence>
<evidence type="ECO:0000259" key="2">
    <source>
        <dbReference type="Pfam" id="PF00691"/>
    </source>
</evidence>
<keyword evidence="4" id="KW-1185">Reference proteome</keyword>
<protein>
    <recommendedName>
        <fullName evidence="2">OmpA-like domain-containing protein</fullName>
    </recommendedName>
</protein>
<reference evidence="3 4" key="1">
    <citation type="submission" date="2023-10" db="EMBL/GenBank/DDBJ databases">
        <title>Complete genome sequence of a Sphingomonadaceae bacterium.</title>
        <authorList>
            <person name="Yan C."/>
        </authorList>
    </citation>
    <scope>NUCLEOTIDE SEQUENCE [LARGE SCALE GENOMIC DNA]</scope>
    <source>
        <strain evidence="3 4">SCSIO 66989</strain>
    </source>
</reference>